<reference evidence="4" key="1">
    <citation type="submission" date="2020-07" db="EMBL/GenBank/DDBJ databases">
        <title>Multicomponent nature underlies the extraordinary mechanical properties of spider dragline silk.</title>
        <authorList>
            <person name="Kono N."/>
            <person name="Nakamura H."/>
            <person name="Mori M."/>
            <person name="Yoshida Y."/>
            <person name="Ohtoshi R."/>
            <person name="Malay A.D."/>
            <person name="Moran D.A.P."/>
            <person name="Tomita M."/>
            <person name="Numata K."/>
            <person name="Arakawa K."/>
        </authorList>
    </citation>
    <scope>NUCLEOTIDE SEQUENCE</scope>
</reference>
<evidence type="ECO:0000313" key="4">
    <source>
        <dbReference type="EMBL" id="GFQ76781.1"/>
    </source>
</evidence>
<evidence type="ECO:0000313" key="5">
    <source>
        <dbReference type="Proteomes" id="UP000887116"/>
    </source>
</evidence>
<dbReference type="InterPro" id="IPR000315">
    <property type="entry name" value="Znf_B-box"/>
</dbReference>
<dbReference type="Proteomes" id="UP000887116">
    <property type="component" value="Unassembled WGS sequence"/>
</dbReference>
<keyword evidence="1" id="KW-0862">Zinc</keyword>
<dbReference type="GO" id="GO:0008270">
    <property type="term" value="F:zinc ion binding"/>
    <property type="evidence" value="ECO:0007669"/>
    <property type="project" value="UniProtKB-KW"/>
</dbReference>
<dbReference type="AlphaFoldDB" id="A0A8X6FDT7"/>
<dbReference type="Pfam" id="PF13842">
    <property type="entry name" value="zf-Tnp_2"/>
    <property type="match status" value="1"/>
</dbReference>
<comment type="caution">
    <text evidence="4">The sequence shown here is derived from an EMBL/GenBank/DDBJ whole genome shotgun (WGS) entry which is preliminary data.</text>
</comment>
<proteinExistence type="predicted"/>
<gene>
    <name evidence="4" type="primary">X975_05912</name>
    <name evidence="4" type="ORF">TNCT_655991</name>
</gene>
<feature type="domain" description="B box-type" evidence="3">
    <location>
        <begin position="83"/>
        <end position="118"/>
    </location>
</feature>
<sequence>MLQVTDQSYGFMQIQFLVNSWITYCELKHRKTPLLDFIVPLAEALMASGKLNPQYQRHRGTGRPSKTSLSVGDHLPVTTKTQRRCGKCEQQKKESRTKIMCTMCNVPLCTDCFKPFHS</sequence>
<keyword evidence="5" id="KW-1185">Reference proteome</keyword>
<accession>A0A8X6FDT7</accession>
<dbReference type="PROSITE" id="PS50119">
    <property type="entry name" value="ZF_BBOX"/>
    <property type="match status" value="1"/>
</dbReference>
<name>A0A8X6FDT7_TRICU</name>
<dbReference type="InterPro" id="IPR011011">
    <property type="entry name" value="Znf_FYVE_PHD"/>
</dbReference>
<dbReference type="InterPro" id="IPR032718">
    <property type="entry name" value="PGBD4_Znf_C"/>
</dbReference>
<evidence type="ECO:0000256" key="2">
    <source>
        <dbReference type="SAM" id="MobiDB-lite"/>
    </source>
</evidence>
<evidence type="ECO:0000256" key="1">
    <source>
        <dbReference type="PROSITE-ProRule" id="PRU00024"/>
    </source>
</evidence>
<dbReference type="EMBL" id="BMAO01031650">
    <property type="protein sequence ID" value="GFQ76781.1"/>
    <property type="molecule type" value="Genomic_DNA"/>
</dbReference>
<keyword evidence="1" id="KW-0863">Zinc-finger</keyword>
<organism evidence="4 5">
    <name type="scientific">Trichonephila clavata</name>
    <name type="common">Joro spider</name>
    <name type="synonym">Nephila clavata</name>
    <dbReference type="NCBI Taxonomy" id="2740835"/>
    <lineage>
        <taxon>Eukaryota</taxon>
        <taxon>Metazoa</taxon>
        <taxon>Ecdysozoa</taxon>
        <taxon>Arthropoda</taxon>
        <taxon>Chelicerata</taxon>
        <taxon>Arachnida</taxon>
        <taxon>Araneae</taxon>
        <taxon>Araneomorphae</taxon>
        <taxon>Entelegynae</taxon>
        <taxon>Araneoidea</taxon>
        <taxon>Nephilidae</taxon>
        <taxon>Trichonephila</taxon>
    </lineage>
</organism>
<protein>
    <recommendedName>
        <fullName evidence="3">B box-type domain-containing protein</fullName>
    </recommendedName>
</protein>
<dbReference type="SUPFAM" id="SSF57903">
    <property type="entry name" value="FYVE/PHD zinc finger"/>
    <property type="match status" value="1"/>
</dbReference>
<keyword evidence="1" id="KW-0479">Metal-binding</keyword>
<evidence type="ECO:0000259" key="3">
    <source>
        <dbReference type="PROSITE" id="PS50119"/>
    </source>
</evidence>
<feature type="region of interest" description="Disordered" evidence="2">
    <location>
        <begin position="54"/>
        <end position="73"/>
    </location>
</feature>